<dbReference type="InterPro" id="IPR050180">
    <property type="entry name" value="RNR_Ribonuclease"/>
</dbReference>
<reference evidence="2" key="1">
    <citation type="submission" date="2023-01" db="EMBL/GenBank/DDBJ databases">
        <title>Genome assembly of the deep-sea coral Lophelia pertusa.</title>
        <authorList>
            <person name="Herrera S."/>
            <person name="Cordes E."/>
        </authorList>
    </citation>
    <scope>NUCLEOTIDE SEQUENCE</scope>
    <source>
        <strain evidence="2">USNM1676648</strain>
        <tissue evidence="2">Polyp</tissue>
    </source>
</reference>
<keyword evidence="2" id="KW-0378">Hydrolase</keyword>
<proteinExistence type="predicted"/>
<dbReference type="PANTHER" id="PTHR23355">
    <property type="entry name" value="RIBONUCLEASE"/>
    <property type="match status" value="1"/>
</dbReference>
<name>A0A9W9YN95_9CNID</name>
<dbReference type="PANTHER" id="PTHR23355:SF9">
    <property type="entry name" value="DIS3-LIKE EXONUCLEASE 2"/>
    <property type="match status" value="1"/>
</dbReference>
<feature type="region of interest" description="Disordered" evidence="1">
    <location>
        <begin position="179"/>
        <end position="265"/>
    </location>
</feature>
<dbReference type="GO" id="GO:0006402">
    <property type="term" value="P:mRNA catabolic process"/>
    <property type="evidence" value="ECO:0007669"/>
    <property type="project" value="TreeGrafter"/>
</dbReference>
<gene>
    <name evidence="2" type="primary">DIS3L2_1</name>
    <name evidence="2" type="ORF">OS493_029824</name>
</gene>
<sequence>MLADHCNDRKLAAKRAGDLSNDMFFGIFVRESGPLEEDGMVVNVMDQSLDVLVPELGVSFTFTKGEKEKPAELSLLWSVKLKSNDVTYEEEQELKIFNQVRVILTTESETEAKTSHPFKVMAKLVPSLKCGDEYYNSSTPAVDRSLKNKKKAAASPAVASPSVPCLPNTSDEIRRKLFDSEQEHQASRGSDVTAESKRADDVNSSSVNNKCEDDETASRGSDDVIVESEEDETSKLPNEATNAAEDDSDDVIVESESDPEQSQEK</sequence>
<dbReference type="AlphaFoldDB" id="A0A9W9YN95"/>
<dbReference type="OrthoDB" id="372421at2759"/>
<evidence type="ECO:0000256" key="1">
    <source>
        <dbReference type="SAM" id="MobiDB-lite"/>
    </source>
</evidence>
<protein>
    <submittedName>
        <fullName evidence="2">DIS3-like exonuclease 2</fullName>
    </submittedName>
</protein>
<organism evidence="2 3">
    <name type="scientific">Desmophyllum pertusum</name>
    <dbReference type="NCBI Taxonomy" id="174260"/>
    <lineage>
        <taxon>Eukaryota</taxon>
        <taxon>Metazoa</taxon>
        <taxon>Cnidaria</taxon>
        <taxon>Anthozoa</taxon>
        <taxon>Hexacorallia</taxon>
        <taxon>Scleractinia</taxon>
        <taxon>Caryophylliina</taxon>
        <taxon>Caryophylliidae</taxon>
        <taxon>Desmophyllum</taxon>
    </lineage>
</organism>
<dbReference type="InterPro" id="IPR012340">
    <property type="entry name" value="NA-bd_OB-fold"/>
</dbReference>
<keyword evidence="3" id="KW-1185">Reference proteome</keyword>
<dbReference type="GO" id="GO:0010587">
    <property type="term" value="P:miRNA catabolic process"/>
    <property type="evidence" value="ECO:0007669"/>
    <property type="project" value="TreeGrafter"/>
</dbReference>
<dbReference type="GO" id="GO:0000175">
    <property type="term" value="F:3'-5'-RNA exonuclease activity"/>
    <property type="evidence" value="ECO:0007669"/>
    <property type="project" value="TreeGrafter"/>
</dbReference>
<evidence type="ECO:0000313" key="2">
    <source>
        <dbReference type="EMBL" id="KAJ7354818.1"/>
    </source>
</evidence>
<dbReference type="EMBL" id="MU827332">
    <property type="protein sequence ID" value="KAJ7354818.1"/>
    <property type="molecule type" value="Genomic_DNA"/>
</dbReference>
<accession>A0A9W9YN95</accession>
<dbReference type="Proteomes" id="UP001163046">
    <property type="component" value="Unassembled WGS sequence"/>
</dbReference>
<comment type="caution">
    <text evidence="2">The sequence shown here is derived from an EMBL/GenBank/DDBJ whole genome shotgun (WGS) entry which is preliminary data.</text>
</comment>
<keyword evidence="2" id="KW-0269">Exonuclease</keyword>
<dbReference type="Gene3D" id="2.40.50.140">
    <property type="entry name" value="Nucleic acid-binding proteins"/>
    <property type="match status" value="1"/>
</dbReference>
<feature type="compositionally biased region" description="Acidic residues" evidence="1">
    <location>
        <begin position="244"/>
        <end position="265"/>
    </location>
</feature>
<dbReference type="GO" id="GO:0000932">
    <property type="term" value="C:P-body"/>
    <property type="evidence" value="ECO:0007669"/>
    <property type="project" value="TreeGrafter"/>
</dbReference>
<evidence type="ECO:0000313" key="3">
    <source>
        <dbReference type="Proteomes" id="UP001163046"/>
    </source>
</evidence>
<keyword evidence="2" id="KW-0540">Nuclease</keyword>